<feature type="chain" id="PRO_5021500551" evidence="1">
    <location>
        <begin position="21"/>
        <end position="103"/>
    </location>
</feature>
<evidence type="ECO:0000256" key="1">
    <source>
        <dbReference type="SAM" id="SignalP"/>
    </source>
</evidence>
<protein>
    <submittedName>
        <fullName evidence="2">Uncharacterized protein</fullName>
    </submittedName>
</protein>
<evidence type="ECO:0000313" key="2">
    <source>
        <dbReference type="EMBL" id="TNN77506.1"/>
    </source>
</evidence>
<feature type="signal peptide" evidence="1">
    <location>
        <begin position="1"/>
        <end position="20"/>
    </location>
</feature>
<accession>A0A4Z2IHV0</accession>
<dbReference type="EMBL" id="SRLO01000082">
    <property type="protein sequence ID" value="TNN77506.1"/>
    <property type="molecule type" value="Genomic_DNA"/>
</dbReference>
<dbReference type="Proteomes" id="UP000314294">
    <property type="component" value="Unassembled WGS sequence"/>
</dbReference>
<dbReference type="AlphaFoldDB" id="A0A4Z2IHV0"/>
<sequence length="103" mass="10977">MEPVQVMALFLSLMVHTVQAGGVHGGQTHRPCCNAPAAAERSCCHLLLTAGFPTPRQQHVTEILSDAEAPETFKLTPVPFLLGLNPLGLFTAVCHSGILSMLM</sequence>
<comment type="caution">
    <text evidence="2">The sequence shown here is derived from an EMBL/GenBank/DDBJ whole genome shotgun (WGS) entry which is preliminary data.</text>
</comment>
<keyword evidence="1" id="KW-0732">Signal</keyword>
<gene>
    <name evidence="2" type="ORF">EYF80_012320</name>
</gene>
<reference evidence="2 3" key="1">
    <citation type="submission" date="2019-03" db="EMBL/GenBank/DDBJ databases">
        <title>First draft genome of Liparis tanakae, snailfish: a comprehensive survey of snailfish specific genes.</title>
        <authorList>
            <person name="Kim W."/>
            <person name="Song I."/>
            <person name="Jeong J.-H."/>
            <person name="Kim D."/>
            <person name="Kim S."/>
            <person name="Ryu S."/>
            <person name="Song J.Y."/>
            <person name="Lee S.K."/>
        </authorList>
    </citation>
    <scope>NUCLEOTIDE SEQUENCE [LARGE SCALE GENOMIC DNA]</scope>
    <source>
        <tissue evidence="2">Muscle</tissue>
    </source>
</reference>
<keyword evidence="3" id="KW-1185">Reference proteome</keyword>
<organism evidence="2 3">
    <name type="scientific">Liparis tanakae</name>
    <name type="common">Tanaka's snailfish</name>
    <dbReference type="NCBI Taxonomy" id="230148"/>
    <lineage>
        <taxon>Eukaryota</taxon>
        <taxon>Metazoa</taxon>
        <taxon>Chordata</taxon>
        <taxon>Craniata</taxon>
        <taxon>Vertebrata</taxon>
        <taxon>Euteleostomi</taxon>
        <taxon>Actinopterygii</taxon>
        <taxon>Neopterygii</taxon>
        <taxon>Teleostei</taxon>
        <taxon>Neoteleostei</taxon>
        <taxon>Acanthomorphata</taxon>
        <taxon>Eupercaria</taxon>
        <taxon>Perciformes</taxon>
        <taxon>Cottioidei</taxon>
        <taxon>Cottales</taxon>
        <taxon>Liparidae</taxon>
        <taxon>Liparis</taxon>
    </lineage>
</organism>
<evidence type="ECO:0000313" key="3">
    <source>
        <dbReference type="Proteomes" id="UP000314294"/>
    </source>
</evidence>
<proteinExistence type="predicted"/>
<name>A0A4Z2IHV0_9TELE</name>